<keyword evidence="1" id="KW-0677">Repeat</keyword>
<organism evidence="5 6">
    <name type="scientific">Kingdonia uniflora</name>
    <dbReference type="NCBI Taxonomy" id="39325"/>
    <lineage>
        <taxon>Eukaryota</taxon>
        <taxon>Viridiplantae</taxon>
        <taxon>Streptophyta</taxon>
        <taxon>Embryophyta</taxon>
        <taxon>Tracheophyta</taxon>
        <taxon>Spermatophyta</taxon>
        <taxon>Magnoliopsida</taxon>
        <taxon>Ranunculales</taxon>
        <taxon>Circaeasteraceae</taxon>
        <taxon>Kingdonia</taxon>
    </lineage>
</organism>
<keyword evidence="6" id="KW-1185">Reference proteome</keyword>
<dbReference type="InterPro" id="IPR036770">
    <property type="entry name" value="Ankyrin_rpt-contain_sf"/>
</dbReference>
<dbReference type="Proteomes" id="UP000541444">
    <property type="component" value="Unassembled WGS sequence"/>
</dbReference>
<dbReference type="InterPro" id="IPR008962">
    <property type="entry name" value="PapD-like_sf"/>
</dbReference>
<dbReference type="AlphaFoldDB" id="A0A7J7PAY4"/>
<evidence type="ECO:0000259" key="4">
    <source>
        <dbReference type="PROSITE" id="PS50202"/>
    </source>
</evidence>
<sequence>MDRLVRVDVKEIELPFKRNQRCTTKFQLTNLMHTMSVAVSLTTTNPSLFSFNVALSLLPPLSSSTFTISLSKPCDIPPLCSPPDSLLVRTSMVPIGKAQQQDLRRVFSKPGPHIFRDATLPVSLVGEHVVEFLLCPPVPLLVETRETSFLLGKAIKGCSGYEVTSLLHYAVRSEDVSSLLALIEAGGDVNVRDPNGVSLMKTPVQSGDLDVVRLLIDSGFEIVDGEDLFLHAAAGINRIDLMEILCSCGSSFSAVDLCGKSPVHVAAVHGHVDALEFCLSMGGDPDCVDTNGWTPLHCAAAEGHLECVEILLHHSSYSKYMISKDGKTPYLLAIDNGHSHLSELLRLEDVLHRAARIDDVHGLKNCLAQGVKVNGRDQNGWTPLHRAAFKGQIESVKILLNNGAQIDLVDDVGYTPLHCAVEAGHAQVSLYLIAHGAIANMKSLQGLCHANLDCFKNQPALFSPMSGVNERGLIELV</sequence>
<evidence type="ECO:0000313" key="6">
    <source>
        <dbReference type="Proteomes" id="UP000541444"/>
    </source>
</evidence>
<protein>
    <recommendedName>
        <fullName evidence="4">MSP domain-containing protein</fullName>
    </recommendedName>
</protein>
<dbReference type="PROSITE" id="PS50202">
    <property type="entry name" value="MSP"/>
    <property type="match status" value="1"/>
</dbReference>
<dbReference type="InterPro" id="IPR000535">
    <property type="entry name" value="MSP_dom"/>
</dbReference>
<dbReference type="SUPFAM" id="SSF48403">
    <property type="entry name" value="Ankyrin repeat"/>
    <property type="match status" value="1"/>
</dbReference>
<proteinExistence type="predicted"/>
<dbReference type="InterPro" id="IPR002110">
    <property type="entry name" value="Ankyrin_rpt"/>
</dbReference>
<dbReference type="SUPFAM" id="SSF49354">
    <property type="entry name" value="PapD-like"/>
    <property type="match status" value="1"/>
</dbReference>
<gene>
    <name evidence="5" type="ORF">GIB67_034448</name>
</gene>
<reference evidence="5 6" key="1">
    <citation type="journal article" date="2020" name="IScience">
        <title>Genome Sequencing of the Endangered Kingdonia uniflora (Circaeasteraceae, Ranunculales) Reveals Potential Mechanisms of Evolutionary Specialization.</title>
        <authorList>
            <person name="Sun Y."/>
            <person name="Deng T."/>
            <person name="Zhang A."/>
            <person name="Moore M.J."/>
            <person name="Landis J.B."/>
            <person name="Lin N."/>
            <person name="Zhang H."/>
            <person name="Zhang X."/>
            <person name="Huang J."/>
            <person name="Zhang X."/>
            <person name="Sun H."/>
            <person name="Wang H."/>
        </authorList>
    </citation>
    <scope>NUCLEOTIDE SEQUENCE [LARGE SCALE GENOMIC DNA]</scope>
    <source>
        <strain evidence="5">TB1705</strain>
        <tissue evidence="5">Leaf</tissue>
    </source>
</reference>
<accession>A0A7J7PAY4</accession>
<dbReference type="PRINTS" id="PR01415">
    <property type="entry name" value="ANKYRIN"/>
</dbReference>
<dbReference type="SMART" id="SM00248">
    <property type="entry name" value="ANK"/>
    <property type="match status" value="8"/>
</dbReference>
<keyword evidence="2 3" id="KW-0040">ANK repeat</keyword>
<dbReference type="Gene3D" id="1.25.40.20">
    <property type="entry name" value="Ankyrin repeat-containing domain"/>
    <property type="match status" value="3"/>
</dbReference>
<dbReference type="PROSITE" id="PS50297">
    <property type="entry name" value="ANK_REP_REGION"/>
    <property type="match status" value="5"/>
</dbReference>
<evidence type="ECO:0000256" key="1">
    <source>
        <dbReference type="ARBA" id="ARBA00022737"/>
    </source>
</evidence>
<evidence type="ECO:0000313" key="5">
    <source>
        <dbReference type="EMBL" id="KAF6176586.1"/>
    </source>
</evidence>
<name>A0A7J7PAY4_9MAGN</name>
<comment type="caution">
    <text evidence="5">The sequence shown here is derived from an EMBL/GenBank/DDBJ whole genome shotgun (WGS) entry which is preliminary data.</text>
</comment>
<dbReference type="InterPro" id="IPR013783">
    <property type="entry name" value="Ig-like_fold"/>
</dbReference>
<dbReference type="Pfam" id="PF12796">
    <property type="entry name" value="Ank_2"/>
    <property type="match status" value="2"/>
</dbReference>
<feature type="repeat" description="ANK" evidence="3">
    <location>
        <begin position="291"/>
        <end position="316"/>
    </location>
</feature>
<dbReference type="OrthoDB" id="194358at2759"/>
<feature type="repeat" description="ANK" evidence="3">
    <location>
        <begin position="412"/>
        <end position="444"/>
    </location>
</feature>
<dbReference type="EMBL" id="JACGCM010000067">
    <property type="protein sequence ID" value="KAF6176586.1"/>
    <property type="molecule type" value="Genomic_DNA"/>
</dbReference>
<feature type="repeat" description="ANK" evidence="3">
    <location>
        <begin position="379"/>
        <end position="411"/>
    </location>
</feature>
<evidence type="ECO:0000256" key="3">
    <source>
        <dbReference type="PROSITE-ProRule" id="PRU00023"/>
    </source>
</evidence>
<dbReference type="PANTHER" id="PTHR24171:SF8">
    <property type="entry name" value="BRCA1-ASSOCIATED RING DOMAIN PROTEIN 1"/>
    <property type="match status" value="1"/>
</dbReference>
<feature type="domain" description="MSP" evidence="4">
    <location>
        <begin position="3"/>
        <end position="125"/>
    </location>
</feature>
<evidence type="ECO:0000256" key="2">
    <source>
        <dbReference type="ARBA" id="ARBA00023043"/>
    </source>
</evidence>
<feature type="repeat" description="ANK" evidence="3">
    <location>
        <begin position="162"/>
        <end position="194"/>
    </location>
</feature>
<dbReference type="PROSITE" id="PS50088">
    <property type="entry name" value="ANK_REPEAT"/>
    <property type="match status" value="5"/>
</dbReference>
<dbReference type="PANTHER" id="PTHR24171">
    <property type="entry name" value="ANKYRIN REPEAT DOMAIN-CONTAINING PROTEIN 39-RELATED"/>
    <property type="match status" value="1"/>
</dbReference>
<dbReference type="Gene3D" id="2.60.40.10">
    <property type="entry name" value="Immunoglobulins"/>
    <property type="match status" value="1"/>
</dbReference>
<feature type="repeat" description="ANK" evidence="3">
    <location>
        <begin position="258"/>
        <end position="290"/>
    </location>
</feature>